<dbReference type="PANTHER" id="PTHR34473">
    <property type="entry name" value="UPF0699 TRANSMEMBRANE PROTEIN YDBS"/>
    <property type="match status" value="1"/>
</dbReference>
<feature type="domain" description="YdbS-like PH" evidence="2">
    <location>
        <begin position="54"/>
        <end position="126"/>
    </location>
</feature>
<evidence type="ECO:0000313" key="3">
    <source>
        <dbReference type="EMBL" id="QDV56348.1"/>
    </source>
</evidence>
<evidence type="ECO:0000259" key="2">
    <source>
        <dbReference type="Pfam" id="PF03703"/>
    </source>
</evidence>
<dbReference type="RefSeq" id="WP_145284678.1">
    <property type="nucleotide sequence ID" value="NZ_CP036318.1"/>
</dbReference>
<dbReference type="PANTHER" id="PTHR34473:SF2">
    <property type="entry name" value="UPF0699 TRANSMEMBRANE PROTEIN YDBT"/>
    <property type="match status" value="1"/>
</dbReference>
<dbReference type="AlphaFoldDB" id="A0A518ITD3"/>
<accession>A0A518ITD3</accession>
<organism evidence="3 4">
    <name type="scientific">Rosistilla oblonga</name>
    <dbReference type="NCBI Taxonomy" id="2527990"/>
    <lineage>
        <taxon>Bacteria</taxon>
        <taxon>Pseudomonadati</taxon>
        <taxon>Planctomycetota</taxon>
        <taxon>Planctomycetia</taxon>
        <taxon>Pirellulales</taxon>
        <taxon>Pirellulaceae</taxon>
        <taxon>Rosistilla</taxon>
    </lineage>
</organism>
<feature type="transmembrane region" description="Helical" evidence="1">
    <location>
        <begin position="28"/>
        <end position="51"/>
    </location>
</feature>
<keyword evidence="4" id="KW-1185">Reference proteome</keyword>
<sequence>MTESPPPTQPSDAVFDASKITRPDDSLLVYYALVAACTVIGFPFVFIPLWIRFKTLSYRFDDTGVSMCWGYFFRREVHLTYRRLQDIHVTRNIVERWMGLSKLPLQTASGTAGATMQIEGIRDPEPLRDFLYAQMRGARNDSLDPESVDSDDQVLGVLTEIRDELRRIRNVPEGDDR</sequence>
<keyword evidence="1" id="KW-0472">Membrane</keyword>
<protein>
    <submittedName>
        <fullName evidence="3">Bacterial membrane flanked domain protein</fullName>
    </submittedName>
</protein>
<evidence type="ECO:0000256" key="1">
    <source>
        <dbReference type="SAM" id="Phobius"/>
    </source>
</evidence>
<gene>
    <name evidence="3" type="ORF">Mal33_23300</name>
</gene>
<keyword evidence="1" id="KW-1133">Transmembrane helix</keyword>
<proteinExistence type="predicted"/>
<name>A0A518ITD3_9BACT</name>
<keyword evidence="1" id="KW-0812">Transmembrane</keyword>
<dbReference type="Proteomes" id="UP000316770">
    <property type="component" value="Chromosome"/>
</dbReference>
<dbReference type="InterPro" id="IPR005182">
    <property type="entry name" value="YdbS-like_PH"/>
</dbReference>
<dbReference type="EMBL" id="CP036318">
    <property type="protein sequence ID" value="QDV56348.1"/>
    <property type="molecule type" value="Genomic_DNA"/>
</dbReference>
<reference evidence="3 4" key="1">
    <citation type="submission" date="2019-02" db="EMBL/GenBank/DDBJ databases">
        <title>Deep-cultivation of Planctomycetes and their phenomic and genomic characterization uncovers novel biology.</title>
        <authorList>
            <person name="Wiegand S."/>
            <person name="Jogler M."/>
            <person name="Boedeker C."/>
            <person name="Pinto D."/>
            <person name="Vollmers J."/>
            <person name="Rivas-Marin E."/>
            <person name="Kohn T."/>
            <person name="Peeters S.H."/>
            <person name="Heuer A."/>
            <person name="Rast P."/>
            <person name="Oberbeckmann S."/>
            <person name="Bunk B."/>
            <person name="Jeske O."/>
            <person name="Meyerdierks A."/>
            <person name="Storesund J.E."/>
            <person name="Kallscheuer N."/>
            <person name="Luecker S."/>
            <person name="Lage O.M."/>
            <person name="Pohl T."/>
            <person name="Merkel B.J."/>
            <person name="Hornburger P."/>
            <person name="Mueller R.-W."/>
            <person name="Bruemmer F."/>
            <person name="Labrenz M."/>
            <person name="Spormann A.M."/>
            <person name="Op den Camp H."/>
            <person name="Overmann J."/>
            <person name="Amann R."/>
            <person name="Jetten M.S.M."/>
            <person name="Mascher T."/>
            <person name="Medema M.H."/>
            <person name="Devos D.P."/>
            <person name="Kaster A.-K."/>
            <person name="Ovreas L."/>
            <person name="Rohde M."/>
            <person name="Galperin M.Y."/>
            <person name="Jogler C."/>
        </authorList>
    </citation>
    <scope>NUCLEOTIDE SEQUENCE [LARGE SCALE GENOMIC DNA]</scope>
    <source>
        <strain evidence="3 4">Mal33</strain>
    </source>
</reference>
<dbReference type="Pfam" id="PF03703">
    <property type="entry name" value="bPH_2"/>
    <property type="match status" value="1"/>
</dbReference>
<evidence type="ECO:0000313" key="4">
    <source>
        <dbReference type="Proteomes" id="UP000316770"/>
    </source>
</evidence>